<name>A0ABS2KJG3_9GAMM</name>
<dbReference type="Proteomes" id="UP001430193">
    <property type="component" value="Unassembled WGS sequence"/>
</dbReference>
<keyword evidence="2" id="KW-1185">Reference proteome</keyword>
<proteinExistence type="predicted"/>
<protein>
    <submittedName>
        <fullName evidence="1">Uncharacterized protein</fullName>
    </submittedName>
</protein>
<evidence type="ECO:0000313" key="1">
    <source>
        <dbReference type="EMBL" id="MBM7130538.1"/>
    </source>
</evidence>
<evidence type="ECO:0000313" key="2">
    <source>
        <dbReference type="Proteomes" id="UP001430193"/>
    </source>
</evidence>
<accession>A0ABS2KJG3</accession>
<dbReference type="RefSeq" id="WP_204632107.1">
    <property type="nucleotide sequence ID" value="NZ_BSOC01000002.1"/>
</dbReference>
<sequence>MSRSLHHRQPQAYSQNAPGTIDKYLVHKENRYAYNRIQGHNVAISVPLSVRVSQDDFEWLNSLDIRGAVTPSDKLRAIIRRDRRQQDGIQSYELTLSWLREIIQPFVEALSEYEHRSHQRSEIIAAVVEWVPQLMALLASNSIPAEASAKRARQLENMLLQRSLAMLSALLRLGIAPENATYDSNTYDRHLPLLGTLFDNVRSARPPGE</sequence>
<reference evidence="1" key="1">
    <citation type="submission" date="2020-10" db="EMBL/GenBank/DDBJ databases">
        <title>Phylogeny of dyella-like bacteria.</title>
        <authorList>
            <person name="Fu J."/>
        </authorList>
    </citation>
    <scope>NUCLEOTIDE SEQUENCE</scope>
    <source>
        <strain evidence="1">DHON07</strain>
    </source>
</reference>
<organism evidence="1 2">
    <name type="scientific">Dyella mobilis</name>
    <dbReference type="NCBI Taxonomy" id="1849582"/>
    <lineage>
        <taxon>Bacteria</taxon>
        <taxon>Pseudomonadati</taxon>
        <taxon>Pseudomonadota</taxon>
        <taxon>Gammaproteobacteria</taxon>
        <taxon>Lysobacterales</taxon>
        <taxon>Rhodanobacteraceae</taxon>
        <taxon>Dyella</taxon>
    </lineage>
</organism>
<gene>
    <name evidence="1" type="ORF">ISS99_13455</name>
</gene>
<dbReference type="EMBL" id="JADIKF010000039">
    <property type="protein sequence ID" value="MBM7130538.1"/>
    <property type="molecule type" value="Genomic_DNA"/>
</dbReference>
<comment type="caution">
    <text evidence="1">The sequence shown here is derived from an EMBL/GenBank/DDBJ whole genome shotgun (WGS) entry which is preliminary data.</text>
</comment>